<gene>
    <name evidence="1" type="ORF">WISP_07734</name>
</gene>
<name>A0ABQ9DSE0_9PASS</name>
<dbReference type="EMBL" id="WHWB01031967">
    <property type="protein sequence ID" value="KAJ7427366.1"/>
    <property type="molecule type" value="Genomic_DNA"/>
</dbReference>
<comment type="caution">
    <text evidence="1">The sequence shown here is derived from an EMBL/GenBank/DDBJ whole genome shotgun (WGS) entry which is preliminary data.</text>
</comment>
<reference evidence="1" key="1">
    <citation type="submission" date="2019-10" db="EMBL/GenBank/DDBJ databases">
        <authorList>
            <person name="Soares A.E.R."/>
            <person name="Aleixo A."/>
            <person name="Schneider P."/>
            <person name="Miyaki C.Y."/>
            <person name="Schneider M.P."/>
            <person name="Mello C."/>
            <person name="Vasconcelos A.T.R."/>
        </authorList>
    </citation>
    <scope>NUCLEOTIDE SEQUENCE</scope>
    <source>
        <tissue evidence="1">Muscle</tissue>
    </source>
</reference>
<protein>
    <submittedName>
        <fullName evidence="1">Dual specificity protein phosphatase cdc14b-like</fullName>
    </submittedName>
</protein>
<dbReference type="Proteomes" id="UP001145742">
    <property type="component" value="Unassembled WGS sequence"/>
</dbReference>
<proteinExistence type="predicted"/>
<organism evidence="1 2">
    <name type="scientific">Willisornis vidua</name>
    <name type="common">Xingu scale-backed antbird</name>
    <dbReference type="NCBI Taxonomy" id="1566151"/>
    <lineage>
        <taxon>Eukaryota</taxon>
        <taxon>Metazoa</taxon>
        <taxon>Chordata</taxon>
        <taxon>Craniata</taxon>
        <taxon>Vertebrata</taxon>
        <taxon>Euteleostomi</taxon>
        <taxon>Archelosauria</taxon>
        <taxon>Archosauria</taxon>
        <taxon>Dinosauria</taxon>
        <taxon>Saurischia</taxon>
        <taxon>Theropoda</taxon>
        <taxon>Coelurosauria</taxon>
        <taxon>Aves</taxon>
        <taxon>Neognathae</taxon>
        <taxon>Neoaves</taxon>
        <taxon>Telluraves</taxon>
        <taxon>Australaves</taxon>
        <taxon>Passeriformes</taxon>
        <taxon>Thamnophilidae</taxon>
        <taxon>Willisornis</taxon>
    </lineage>
</organism>
<keyword evidence="2" id="KW-1185">Reference proteome</keyword>
<sequence>MATAAKAALELHIHHEPLLGENKIQQSTSPCYFICQLEKEMLISTFQEPPGSLKSCFVAHPTDIRVAEVPHEHEREAPVCVQSASSAWSSWWIDL</sequence>
<accession>A0ABQ9DSE0</accession>
<evidence type="ECO:0000313" key="2">
    <source>
        <dbReference type="Proteomes" id="UP001145742"/>
    </source>
</evidence>
<evidence type="ECO:0000313" key="1">
    <source>
        <dbReference type="EMBL" id="KAJ7427366.1"/>
    </source>
</evidence>